<keyword evidence="5" id="KW-1185">Reference proteome</keyword>
<accession>A0A1E8F9E6</accession>
<dbReference type="Proteomes" id="UP000176037">
    <property type="component" value="Unassembled WGS sequence"/>
</dbReference>
<feature type="domain" description="CBS" evidence="3">
    <location>
        <begin position="83"/>
        <end position="142"/>
    </location>
</feature>
<dbReference type="Gene3D" id="3.90.1280.20">
    <property type="match status" value="1"/>
</dbReference>
<protein>
    <recommendedName>
        <fullName evidence="3">CBS domain-containing protein</fullName>
    </recommendedName>
</protein>
<dbReference type="SMART" id="SM00116">
    <property type="entry name" value="CBS"/>
    <property type="match status" value="2"/>
</dbReference>
<sequence length="148" mass="16666">MVMLTVADIMTCPVMQLHEGNTLHDAHYITRHRGIRHLPVVNQETQQIIGVVTQKSLIAKVMSLMVLYGSDVLEQHEKQTNIMEVAVCDFDTIKADETIQDVAPFFLRNKHGCLPVVDDNNHVIGIVTSTDFVNLSMMLIDKLDRLQG</sequence>
<evidence type="ECO:0000256" key="1">
    <source>
        <dbReference type="ARBA" id="ARBA00023122"/>
    </source>
</evidence>
<dbReference type="EMBL" id="MJIC01000016">
    <property type="protein sequence ID" value="OFI32537.1"/>
    <property type="molecule type" value="Genomic_DNA"/>
</dbReference>
<proteinExistence type="predicted"/>
<evidence type="ECO:0000256" key="2">
    <source>
        <dbReference type="PROSITE-ProRule" id="PRU00703"/>
    </source>
</evidence>
<organism evidence="4 5">
    <name type="scientific">Alteromonas lipolytica</name>
    <dbReference type="NCBI Taxonomy" id="1856405"/>
    <lineage>
        <taxon>Bacteria</taxon>
        <taxon>Pseudomonadati</taxon>
        <taxon>Pseudomonadota</taxon>
        <taxon>Gammaproteobacteria</taxon>
        <taxon>Alteromonadales</taxon>
        <taxon>Alteromonadaceae</taxon>
        <taxon>Alteromonas/Salinimonas group</taxon>
        <taxon>Alteromonas</taxon>
    </lineage>
</organism>
<evidence type="ECO:0000259" key="3">
    <source>
        <dbReference type="PROSITE" id="PS51371"/>
    </source>
</evidence>
<dbReference type="PANTHER" id="PTHR43080:SF2">
    <property type="entry name" value="CBS DOMAIN-CONTAINING PROTEIN"/>
    <property type="match status" value="1"/>
</dbReference>
<dbReference type="Pfam" id="PF00571">
    <property type="entry name" value="CBS"/>
    <property type="match status" value="2"/>
</dbReference>
<name>A0A1E8F9E6_9ALTE</name>
<dbReference type="PANTHER" id="PTHR43080">
    <property type="entry name" value="CBS DOMAIN-CONTAINING PROTEIN CBSX3, MITOCHONDRIAL"/>
    <property type="match status" value="1"/>
</dbReference>
<dbReference type="InterPro" id="IPR046342">
    <property type="entry name" value="CBS_dom_sf"/>
</dbReference>
<keyword evidence="1 2" id="KW-0129">CBS domain</keyword>
<dbReference type="PROSITE" id="PS51371">
    <property type="entry name" value="CBS"/>
    <property type="match status" value="2"/>
</dbReference>
<comment type="caution">
    <text evidence="4">The sequence shown here is derived from an EMBL/GenBank/DDBJ whole genome shotgun (WGS) entry which is preliminary data.</text>
</comment>
<evidence type="ECO:0000313" key="4">
    <source>
        <dbReference type="EMBL" id="OFI32537.1"/>
    </source>
</evidence>
<dbReference type="STRING" id="1856405.BFC17_05090"/>
<reference evidence="4 5" key="1">
    <citation type="submission" date="2016-09" db="EMBL/GenBank/DDBJ databases">
        <title>Alteromonas lipolytica, a new species isolated from sea water.</title>
        <authorList>
            <person name="Wu Y.-H."/>
            <person name="Cheng H."/>
            <person name="Xu X.-W."/>
        </authorList>
    </citation>
    <scope>NUCLEOTIDE SEQUENCE [LARGE SCALE GENOMIC DNA]</scope>
    <source>
        <strain evidence="4 5">JW12</strain>
    </source>
</reference>
<dbReference type="SUPFAM" id="SSF54631">
    <property type="entry name" value="CBS-domain pair"/>
    <property type="match status" value="1"/>
</dbReference>
<evidence type="ECO:0000313" key="5">
    <source>
        <dbReference type="Proteomes" id="UP000176037"/>
    </source>
</evidence>
<feature type="domain" description="CBS" evidence="3">
    <location>
        <begin position="10"/>
        <end position="72"/>
    </location>
</feature>
<dbReference type="AlphaFoldDB" id="A0A1E8F9E6"/>
<dbReference type="InterPro" id="IPR000644">
    <property type="entry name" value="CBS_dom"/>
</dbReference>
<dbReference type="Gene3D" id="3.10.580.10">
    <property type="entry name" value="CBS-domain"/>
    <property type="match status" value="1"/>
</dbReference>
<gene>
    <name evidence="4" type="ORF">BFC17_05090</name>
</gene>
<dbReference type="InterPro" id="IPR051257">
    <property type="entry name" value="Diverse_CBS-Domain"/>
</dbReference>